<evidence type="ECO:0000313" key="2">
    <source>
        <dbReference type="EnsemblMetazoa" id="GMOY008900-PA"/>
    </source>
</evidence>
<proteinExistence type="predicted"/>
<feature type="region of interest" description="Disordered" evidence="1">
    <location>
        <begin position="86"/>
        <end position="107"/>
    </location>
</feature>
<feature type="compositionally biased region" description="Low complexity" evidence="1">
    <location>
        <begin position="86"/>
        <end position="96"/>
    </location>
</feature>
<dbReference type="STRING" id="37546.A0A1B0G6F6"/>
<keyword evidence="3" id="KW-1185">Reference proteome</keyword>
<dbReference type="Proteomes" id="UP000092444">
    <property type="component" value="Unassembled WGS sequence"/>
</dbReference>
<accession>A0A1B0G6F6</accession>
<reference evidence="2" key="1">
    <citation type="submission" date="2020-05" db="UniProtKB">
        <authorList>
            <consortium name="EnsemblMetazoa"/>
        </authorList>
    </citation>
    <scope>IDENTIFICATION</scope>
    <source>
        <strain evidence="2">Yale</strain>
    </source>
</reference>
<protein>
    <submittedName>
        <fullName evidence="2">Uncharacterized protein</fullName>
    </submittedName>
</protein>
<dbReference type="EnsemblMetazoa" id="GMOY008900-RA">
    <property type="protein sequence ID" value="GMOY008900-PA"/>
    <property type="gene ID" value="GMOY008900"/>
</dbReference>
<evidence type="ECO:0000313" key="3">
    <source>
        <dbReference type="Proteomes" id="UP000092444"/>
    </source>
</evidence>
<feature type="compositionally biased region" description="Polar residues" evidence="1">
    <location>
        <begin position="97"/>
        <end position="107"/>
    </location>
</feature>
<sequence length="107" mass="11764">MHREGVRKATQIAEQEPIELKKRLEEVRLLESRRSARLAYLDRDTDFARLADMGGGERRRTSHNIEVPLSTSSSSSLLLSSTALLSSSSSPSLSASITTATVTPQHK</sequence>
<organism evidence="2 3">
    <name type="scientific">Glossina morsitans morsitans</name>
    <name type="common">Savannah tsetse fly</name>
    <dbReference type="NCBI Taxonomy" id="37546"/>
    <lineage>
        <taxon>Eukaryota</taxon>
        <taxon>Metazoa</taxon>
        <taxon>Ecdysozoa</taxon>
        <taxon>Arthropoda</taxon>
        <taxon>Hexapoda</taxon>
        <taxon>Insecta</taxon>
        <taxon>Pterygota</taxon>
        <taxon>Neoptera</taxon>
        <taxon>Endopterygota</taxon>
        <taxon>Diptera</taxon>
        <taxon>Brachycera</taxon>
        <taxon>Muscomorpha</taxon>
        <taxon>Hippoboscoidea</taxon>
        <taxon>Glossinidae</taxon>
        <taxon>Glossina</taxon>
    </lineage>
</organism>
<dbReference type="AlphaFoldDB" id="A0A1B0G6F6"/>
<name>A0A1B0G6F6_GLOMM</name>
<dbReference type="EMBL" id="CCAG010002344">
    <property type="status" value="NOT_ANNOTATED_CDS"/>
    <property type="molecule type" value="Genomic_DNA"/>
</dbReference>
<evidence type="ECO:0000256" key="1">
    <source>
        <dbReference type="SAM" id="MobiDB-lite"/>
    </source>
</evidence>
<dbReference type="VEuPathDB" id="VectorBase:GMOY008900"/>